<keyword evidence="3" id="KW-1185">Reference proteome</keyword>
<evidence type="ECO:0000313" key="2">
    <source>
        <dbReference type="EMBL" id="CAF9917889.1"/>
    </source>
</evidence>
<evidence type="ECO:0000313" key="3">
    <source>
        <dbReference type="Proteomes" id="UP000664534"/>
    </source>
</evidence>
<feature type="region of interest" description="Disordered" evidence="1">
    <location>
        <begin position="1"/>
        <end position="58"/>
    </location>
</feature>
<dbReference type="Proteomes" id="UP000664534">
    <property type="component" value="Unassembled WGS sequence"/>
</dbReference>
<proteinExistence type="predicted"/>
<name>A0A8H3ILD4_9LECA</name>
<evidence type="ECO:0000256" key="1">
    <source>
        <dbReference type="SAM" id="MobiDB-lite"/>
    </source>
</evidence>
<organism evidence="2 3">
    <name type="scientific">Imshaugia aleurites</name>
    <dbReference type="NCBI Taxonomy" id="172621"/>
    <lineage>
        <taxon>Eukaryota</taxon>
        <taxon>Fungi</taxon>
        <taxon>Dikarya</taxon>
        <taxon>Ascomycota</taxon>
        <taxon>Pezizomycotina</taxon>
        <taxon>Lecanoromycetes</taxon>
        <taxon>OSLEUM clade</taxon>
        <taxon>Lecanoromycetidae</taxon>
        <taxon>Lecanorales</taxon>
        <taxon>Lecanorineae</taxon>
        <taxon>Parmeliaceae</taxon>
        <taxon>Imshaugia</taxon>
    </lineage>
</organism>
<gene>
    <name evidence="2" type="ORF">IMSHALPRED_003774</name>
</gene>
<comment type="caution">
    <text evidence="2">The sequence shown here is derived from an EMBL/GenBank/DDBJ whole genome shotgun (WGS) entry which is preliminary data.</text>
</comment>
<reference evidence="2" key="1">
    <citation type="submission" date="2021-03" db="EMBL/GenBank/DDBJ databases">
        <authorList>
            <person name="Tagirdzhanova G."/>
        </authorList>
    </citation>
    <scope>NUCLEOTIDE SEQUENCE</scope>
</reference>
<sequence>MPPRIAANGAVVKPRSSTDNQRHARPTASKVVDLTRESADEAPEETSGGSSAEEEELRTRRNAIEKDLMRKDVVPTPVLAHMKGFPEWAKKCLAGQDLTIVNESPVVIRRIYWKTAT</sequence>
<accession>A0A8H3ILD4</accession>
<dbReference type="EMBL" id="CAJPDT010000019">
    <property type="protein sequence ID" value="CAF9917889.1"/>
    <property type="molecule type" value="Genomic_DNA"/>
</dbReference>
<dbReference type="OrthoDB" id="10560954at2759"/>
<protein>
    <submittedName>
        <fullName evidence="2">Uncharacterized protein</fullName>
    </submittedName>
</protein>
<dbReference type="AlphaFoldDB" id="A0A8H3ILD4"/>